<comment type="caution">
    <text evidence="1">The sequence shown here is derived from an EMBL/GenBank/DDBJ whole genome shotgun (WGS) entry which is preliminary data.</text>
</comment>
<dbReference type="Proteomes" id="UP000218327">
    <property type="component" value="Unassembled WGS sequence"/>
</dbReference>
<proteinExistence type="predicted"/>
<evidence type="ECO:0000313" key="2">
    <source>
        <dbReference type="Proteomes" id="UP000218327"/>
    </source>
</evidence>
<organism evidence="1 2">
    <name type="scientific">SAR86 cluster bacterium</name>
    <dbReference type="NCBI Taxonomy" id="2030880"/>
    <lineage>
        <taxon>Bacteria</taxon>
        <taxon>Pseudomonadati</taxon>
        <taxon>Pseudomonadota</taxon>
        <taxon>Gammaproteobacteria</taxon>
        <taxon>SAR86 cluster</taxon>
    </lineage>
</organism>
<reference evidence="2" key="1">
    <citation type="submission" date="2017-08" db="EMBL/GenBank/DDBJ databases">
        <title>A dynamic microbial community with high functional redundancy inhabits the cold, oxic subseafloor aquifer.</title>
        <authorList>
            <person name="Tully B.J."/>
            <person name="Wheat C.G."/>
            <person name="Glazer B.T."/>
            <person name="Huber J.A."/>
        </authorList>
    </citation>
    <scope>NUCLEOTIDE SEQUENCE [LARGE SCALE GENOMIC DNA]</scope>
</reference>
<accession>A0A2A5AV32</accession>
<gene>
    <name evidence="1" type="ORF">COA96_12575</name>
</gene>
<dbReference type="AlphaFoldDB" id="A0A2A5AV32"/>
<protein>
    <submittedName>
        <fullName evidence="1">Uncharacterized protein</fullName>
    </submittedName>
</protein>
<sequence length="81" mass="9301">MNVFKSFTKLLFTCKNLYIRTVSNFLADALLMHWLQYLFQATAQWLKKTLWRVLPGLEELIAGLVERGVSKNSAGILTLLL</sequence>
<dbReference type="EMBL" id="NVVJ01000044">
    <property type="protein sequence ID" value="PCJ23119.1"/>
    <property type="molecule type" value="Genomic_DNA"/>
</dbReference>
<evidence type="ECO:0000313" key="1">
    <source>
        <dbReference type="EMBL" id="PCJ23119.1"/>
    </source>
</evidence>
<name>A0A2A5AV32_9GAMM</name>